<dbReference type="AlphaFoldDB" id="A0A7S4EH67"/>
<gene>
    <name evidence="2" type="ORF">PAUS00366_LOCUS5076</name>
</gene>
<sequence length="316" mass="35304">MPILYECDKMRYDAIPNTAPTISCNHSEERAMEHRNESSSSSPPSSLLEHDQTHCEEWKPKSYGYASMVHHHQPVVPFSVGSTNTSIGNDDSTSVPDITTLLQRPNFNIQDFLEGVYDHEHDHHRDPSKHKHKNKSNININVENIYSSSCKKNYTHAYCYNDDDDDDVAKDVDDDDTSVGTIDFDNDDLSIGTIDFDNKNNYTYSEQPLPFDSRSSSIHIPMIVESTSKSLPLKKSNKRDASCVNFYVTTAAKTKRQCILTSASTIVLSFGNGNDSNSNYMHTSPSPIVSTLTLQLPSPTHHSSATSSNSPFFGKN</sequence>
<feature type="compositionally biased region" description="Basic and acidic residues" evidence="1">
    <location>
        <begin position="28"/>
        <end position="37"/>
    </location>
</feature>
<feature type="region of interest" description="Disordered" evidence="1">
    <location>
        <begin position="294"/>
        <end position="316"/>
    </location>
</feature>
<accession>A0A7S4EH67</accession>
<feature type="compositionally biased region" description="Low complexity" evidence="1">
    <location>
        <begin position="297"/>
        <end position="316"/>
    </location>
</feature>
<organism evidence="2">
    <name type="scientific">Pseudo-nitzschia australis</name>
    <dbReference type="NCBI Taxonomy" id="44445"/>
    <lineage>
        <taxon>Eukaryota</taxon>
        <taxon>Sar</taxon>
        <taxon>Stramenopiles</taxon>
        <taxon>Ochrophyta</taxon>
        <taxon>Bacillariophyta</taxon>
        <taxon>Bacillariophyceae</taxon>
        <taxon>Bacillariophycidae</taxon>
        <taxon>Bacillariales</taxon>
        <taxon>Bacillariaceae</taxon>
        <taxon>Pseudo-nitzschia</taxon>
    </lineage>
</organism>
<name>A0A7S4EH67_9STRA</name>
<evidence type="ECO:0000256" key="1">
    <source>
        <dbReference type="SAM" id="MobiDB-lite"/>
    </source>
</evidence>
<reference evidence="2" key="1">
    <citation type="submission" date="2021-01" db="EMBL/GenBank/DDBJ databases">
        <authorList>
            <person name="Corre E."/>
            <person name="Pelletier E."/>
            <person name="Niang G."/>
            <person name="Scheremetjew M."/>
            <person name="Finn R."/>
            <person name="Kale V."/>
            <person name="Holt S."/>
            <person name="Cochrane G."/>
            <person name="Meng A."/>
            <person name="Brown T."/>
            <person name="Cohen L."/>
        </authorList>
    </citation>
    <scope>NUCLEOTIDE SEQUENCE</scope>
    <source>
        <strain evidence="2">10249 10 AB</strain>
    </source>
</reference>
<protein>
    <submittedName>
        <fullName evidence="2">Uncharacterized protein</fullName>
    </submittedName>
</protein>
<proteinExistence type="predicted"/>
<evidence type="ECO:0000313" key="2">
    <source>
        <dbReference type="EMBL" id="CAE0712324.1"/>
    </source>
</evidence>
<dbReference type="EMBL" id="HBIX01006426">
    <property type="protein sequence ID" value="CAE0712324.1"/>
    <property type="molecule type" value="Transcribed_RNA"/>
</dbReference>
<feature type="region of interest" description="Disordered" evidence="1">
    <location>
        <begin position="28"/>
        <end position="53"/>
    </location>
</feature>